<sequence length="169" mass="18135">MKFLLVSILVMTLAGCAGLSQSPPDAREALRGLADNAARGLLETPPWSSENASAVTVLMRPAQVDASLPITPEALNEALARGLLSQENAPHVLDWAPVSMSQSASQQWLLQARLSAETPPLHLSDRILQPYRLQFDLSRPGDEGTHWHWQASGAVDLDALPSDDALSAP</sequence>
<comment type="caution">
    <text evidence="2">The sequence shown here is derived from an EMBL/GenBank/DDBJ whole genome shotgun (WGS) entry which is preliminary data.</text>
</comment>
<protein>
    <recommendedName>
        <fullName evidence="4">Penicillin-binding protein activator LpoB</fullName>
    </recommendedName>
</protein>
<reference evidence="2 3" key="1">
    <citation type="submission" date="2016-12" db="EMBL/GenBank/DDBJ databases">
        <title>Draft genome sequences of strains Salinicola socius SMB35, Salinicola sp. MH3R3-1 and Chromohalobacter sp. SMB17 from the Verkhnekamsk potash mining region of Russia.</title>
        <authorList>
            <person name="Mavrodi D.V."/>
            <person name="Olsson B.E."/>
            <person name="Korsakova E.S."/>
            <person name="Pyankova A."/>
            <person name="Mavrodi O.V."/>
            <person name="Plotnikova E.G."/>
        </authorList>
    </citation>
    <scope>NUCLEOTIDE SEQUENCE [LARGE SCALE GENOMIC DNA]</scope>
    <source>
        <strain evidence="2 3">SMB35</strain>
    </source>
</reference>
<name>A0A1Q8SWB6_9GAMM</name>
<dbReference type="RefSeq" id="WP_075568471.1">
    <property type="nucleotide sequence ID" value="NZ_MSDO01000002.1"/>
</dbReference>
<dbReference type="STRING" id="404433.BTW07_01920"/>
<dbReference type="Proteomes" id="UP000186878">
    <property type="component" value="Unassembled WGS sequence"/>
</dbReference>
<evidence type="ECO:0000313" key="3">
    <source>
        <dbReference type="Proteomes" id="UP000186878"/>
    </source>
</evidence>
<proteinExistence type="predicted"/>
<evidence type="ECO:0008006" key="4">
    <source>
        <dbReference type="Google" id="ProtNLM"/>
    </source>
</evidence>
<feature type="chain" id="PRO_5012073441" description="Penicillin-binding protein activator LpoB" evidence="1">
    <location>
        <begin position="23"/>
        <end position="169"/>
    </location>
</feature>
<evidence type="ECO:0000256" key="1">
    <source>
        <dbReference type="SAM" id="SignalP"/>
    </source>
</evidence>
<dbReference type="EMBL" id="MSDO01000002">
    <property type="protein sequence ID" value="OLO05727.1"/>
    <property type="molecule type" value="Genomic_DNA"/>
</dbReference>
<keyword evidence="3" id="KW-1185">Reference proteome</keyword>
<dbReference type="AlphaFoldDB" id="A0A1Q8SWB6"/>
<feature type="signal peptide" evidence="1">
    <location>
        <begin position="1"/>
        <end position="22"/>
    </location>
</feature>
<organism evidence="2 3">
    <name type="scientific">Salinicola socius</name>
    <dbReference type="NCBI Taxonomy" id="404433"/>
    <lineage>
        <taxon>Bacteria</taxon>
        <taxon>Pseudomonadati</taxon>
        <taxon>Pseudomonadota</taxon>
        <taxon>Gammaproteobacteria</taxon>
        <taxon>Oceanospirillales</taxon>
        <taxon>Halomonadaceae</taxon>
        <taxon>Salinicola</taxon>
    </lineage>
</organism>
<keyword evidence="1" id="KW-0732">Signal</keyword>
<evidence type="ECO:0000313" key="2">
    <source>
        <dbReference type="EMBL" id="OLO05727.1"/>
    </source>
</evidence>
<accession>A0A1Q8SWB6</accession>
<dbReference type="OrthoDB" id="6183111at2"/>
<gene>
    <name evidence="2" type="ORF">BTW07_01920</name>
</gene>
<dbReference type="PROSITE" id="PS51257">
    <property type="entry name" value="PROKAR_LIPOPROTEIN"/>
    <property type="match status" value="1"/>
</dbReference>